<dbReference type="NCBIfam" id="NF008865">
    <property type="entry name" value="PRK11898.1"/>
    <property type="match status" value="1"/>
</dbReference>
<comment type="catalytic activity">
    <reaction evidence="7">
        <text>prephenate + H(+) = 3-phenylpyruvate + CO2 + H2O</text>
        <dbReference type="Rhea" id="RHEA:21648"/>
        <dbReference type="ChEBI" id="CHEBI:15377"/>
        <dbReference type="ChEBI" id="CHEBI:15378"/>
        <dbReference type="ChEBI" id="CHEBI:16526"/>
        <dbReference type="ChEBI" id="CHEBI:18005"/>
        <dbReference type="ChEBI" id="CHEBI:29934"/>
        <dbReference type="EC" id="4.2.1.51"/>
    </reaction>
</comment>
<dbReference type="AlphaFoldDB" id="X0UW42"/>
<feature type="non-terminal residue" evidence="10">
    <location>
        <position position="1"/>
    </location>
</feature>
<evidence type="ECO:0000256" key="6">
    <source>
        <dbReference type="ARBA" id="ARBA00023239"/>
    </source>
</evidence>
<keyword evidence="5" id="KW-0584">Phenylalanine biosynthesis</keyword>
<dbReference type="FunFam" id="3.30.70.260:FF:000012">
    <property type="entry name" value="Prephenate dehydratase"/>
    <property type="match status" value="1"/>
</dbReference>
<feature type="domain" description="ACT" evidence="9">
    <location>
        <begin position="155"/>
        <end position="232"/>
    </location>
</feature>
<dbReference type="PROSITE" id="PS51171">
    <property type="entry name" value="PREPHENATE_DEHYDR_3"/>
    <property type="match status" value="1"/>
</dbReference>
<protein>
    <recommendedName>
        <fullName evidence="2">prephenate dehydratase</fullName>
        <ecNumber evidence="2">4.2.1.51</ecNumber>
    </recommendedName>
</protein>
<gene>
    <name evidence="10" type="ORF">S01H1_19224</name>
</gene>
<evidence type="ECO:0000259" key="9">
    <source>
        <dbReference type="PROSITE" id="PS51671"/>
    </source>
</evidence>
<dbReference type="SUPFAM" id="SSF55021">
    <property type="entry name" value="ACT-like"/>
    <property type="match status" value="1"/>
</dbReference>
<dbReference type="PANTHER" id="PTHR21022">
    <property type="entry name" value="PREPHENATE DEHYDRATASE P PROTEIN"/>
    <property type="match status" value="1"/>
</dbReference>
<evidence type="ECO:0000256" key="2">
    <source>
        <dbReference type="ARBA" id="ARBA00013147"/>
    </source>
</evidence>
<evidence type="ECO:0000256" key="3">
    <source>
        <dbReference type="ARBA" id="ARBA00022605"/>
    </source>
</evidence>
<evidence type="ECO:0000259" key="8">
    <source>
        <dbReference type="PROSITE" id="PS51171"/>
    </source>
</evidence>
<evidence type="ECO:0000313" key="10">
    <source>
        <dbReference type="EMBL" id="GAF92690.1"/>
    </source>
</evidence>
<dbReference type="PROSITE" id="PS51671">
    <property type="entry name" value="ACT"/>
    <property type="match status" value="1"/>
</dbReference>
<evidence type="ECO:0000256" key="4">
    <source>
        <dbReference type="ARBA" id="ARBA00023141"/>
    </source>
</evidence>
<dbReference type="Gene3D" id="3.30.70.260">
    <property type="match status" value="1"/>
</dbReference>
<comment type="caution">
    <text evidence="10">The sequence shown here is derived from an EMBL/GenBank/DDBJ whole genome shotgun (WGS) entry which is preliminary data.</text>
</comment>
<dbReference type="InterPro" id="IPR001086">
    <property type="entry name" value="Preph_deHydtase"/>
</dbReference>
<dbReference type="PROSITE" id="PS00858">
    <property type="entry name" value="PREPHENATE_DEHYDR_2"/>
    <property type="match status" value="1"/>
</dbReference>
<dbReference type="GO" id="GO:0004664">
    <property type="term" value="F:prephenate dehydratase activity"/>
    <property type="evidence" value="ECO:0007669"/>
    <property type="project" value="UniProtKB-EC"/>
</dbReference>
<proteinExistence type="predicted"/>
<organism evidence="10">
    <name type="scientific">marine sediment metagenome</name>
    <dbReference type="NCBI Taxonomy" id="412755"/>
    <lineage>
        <taxon>unclassified sequences</taxon>
        <taxon>metagenomes</taxon>
        <taxon>ecological metagenomes</taxon>
    </lineage>
</organism>
<dbReference type="GO" id="GO:0005737">
    <property type="term" value="C:cytoplasm"/>
    <property type="evidence" value="ECO:0007669"/>
    <property type="project" value="TreeGrafter"/>
</dbReference>
<keyword evidence="6" id="KW-0456">Lyase</keyword>
<dbReference type="InterPro" id="IPR002912">
    <property type="entry name" value="ACT_dom"/>
</dbReference>
<dbReference type="CDD" id="cd13630">
    <property type="entry name" value="PBP2_PDT_1"/>
    <property type="match status" value="1"/>
</dbReference>
<name>X0UW42_9ZZZZ</name>
<dbReference type="EMBL" id="BARS01010359">
    <property type="protein sequence ID" value="GAF92690.1"/>
    <property type="molecule type" value="Genomic_DNA"/>
</dbReference>
<sequence>DVFTEVERGRVDYGVVPIENSIEGAVNHTLDMFIESELRICSEIYLPIRHHLLSKYKELSSIKQVYSHQQVFAQCRMWLEKNLPNAKLISCASTTQAALVATLGKGKAAIASKLAAEEYRLRILARSIEDSSHNVTRFLIIGEQEAKPSKNDKTSIVFSLKDKVGVLHDALVPFKKNGINLTKIESRPSKRRAWKYYFFLDLEGHVKTKKVRQALRKLEKGCKFFKILGSYPVNR</sequence>
<dbReference type="InterPro" id="IPR018528">
    <property type="entry name" value="Preph_deHydtase_CS"/>
</dbReference>
<dbReference type="FunFam" id="3.40.190.10:FF:000034">
    <property type="entry name" value="Chorismate mutase/prephenate dehydratase"/>
    <property type="match status" value="1"/>
</dbReference>
<comment type="pathway">
    <text evidence="1">Amino-acid biosynthesis; L-phenylalanine biosynthesis; phenylpyruvate from prephenate: step 1/1.</text>
</comment>
<dbReference type="SUPFAM" id="SSF53850">
    <property type="entry name" value="Periplasmic binding protein-like II"/>
    <property type="match status" value="1"/>
</dbReference>
<dbReference type="PROSITE" id="PS00857">
    <property type="entry name" value="PREPHENATE_DEHYDR_1"/>
    <property type="match status" value="1"/>
</dbReference>
<evidence type="ECO:0000256" key="5">
    <source>
        <dbReference type="ARBA" id="ARBA00023222"/>
    </source>
</evidence>
<dbReference type="Pfam" id="PF00800">
    <property type="entry name" value="PDT"/>
    <property type="match status" value="1"/>
</dbReference>
<accession>X0UW42</accession>
<evidence type="ECO:0000256" key="7">
    <source>
        <dbReference type="ARBA" id="ARBA00047848"/>
    </source>
</evidence>
<dbReference type="EC" id="4.2.1.51" evidence="2"/>
<dbReference type="PANTHER" id="PTHR21022:SF19">
    <property type="entry name" value="PREPHENATE DEHYDRATASE-RELATED"/>
    <property type="match status" value="1"/>
</dbReference>
<keyword evidence="4" id="KW-0057">Aromatic amino acid biosynthesis</keyword>
<keyword evidence="3" id="KW-0028">Amino-acid biosynthesis</keyword>
<evidence type="ECO:0000256" key="1">
    <source>
        <dbReference type="ARBA" id="ARBA00004741"/>
    </source>
</evidence>
<feature type="domain" description="Prephenate dehydratase" evidence="8">
    <location>
        <begin position="1"/>
        <end position="143"/>
    </location>
</feature>
<dbReference type="Pfam" id="PF01842">
    <property type="entry name" value="ACT"/>
    <property type="match status" value="1"/>
</dbReference>
<reference evidence="10" key="1">
    <citation type="journal article" date="2014" name="Front. Microbiol.">
        <title>High frequency of phylogenetically diverse reductive dehalogenase-homologous genes in deep subseafloor sedimentary metagenomes.</title>
        <authorList>
            <person name="Kawai M."/>
            <person name="Futagami T."/>
            <person name="Toyoda A."/>
            <person name="Takaki Y."/>
            <person name="Nishi S."/>
            <person name="Hori S."/>
            <person name="Arai W."/>
            <person name="Tsubouchi T."/>
            <person name="Morono Y."/>
            <person name="Uchiyama I."/>
            <person name="Ito T."/>
            <person name="Fujiyama A."/>
            <person name="Inagaki F."/>
            <person name="Takami H."/>
        </authorList>
    </citation>
    <scope>NUCLEOTIDE SEQUENCE</scope>
    <source>
        <strain evidence="10">Expedition CK06-06</strain>
    </source>
</reference>
<dbReference type="InterPro" id="IPR045865">
    <property type="entry name" value="ACT-like_dom_sf"/>
</dbReference>
<dbReference type="Gene3D" id="3.40.190.10">
    <property type="entry name" value="Periplasmic binding protein-like II"/>
    <property type="match status" value="2"/>
</dbReference>
<dbReference type="GO" id="GO:0009094">
    <property type="term" value="P:L-phenylalanine biosynthetic process"/>
    <property type="evidence" value="ECO:0007669"/>
    <property type="project" value="UniProtKB-KW"/>
</dbReference>
<dbReference type="CDD" id="cd04905">
    <property type="entry name" value="ACT_CM-PDT"/>
    <property type="match status" value="1"/>
</dbReference>